<evidence type="ECO:0000256" key="2">
    <source>
        <dbReference type="HAMAP-Rule" id="MF_00674"/>
    </source>
</evidence>
<dbReference type="RefSeq" id="WP_257490245.1">
    <property type="nucleotide sequence ID" value="NZ_JANJZL010000002.1"/>
</dbReference>
<dbReference type="PANTHER" id="PTHR37478">
    <property type="match status" value="1"/>
</dbReference>
<sequence length="120" mass="13983">MARPRKRRRVCSMPNFKMFGPLNNSLDEKESIILTIDEYETIRLIDWEGLEQEQCAERMDVARSTIQRVYSEAKKKVADSIVNGKILRIEGGDYILCNMENKKCPSCGKGYHRHGRNKQF</sequence>
<gene>
    <name evidence="3" type="ORF">NSA23_04155</name>
</gene>
<protein>
    <recommendedName>
        <fullName evidence="2">UPF0251 protein NSA23_04155</fullName>
    </recommendedName>
</protein>
<keyword evidence="4" id="KW-1185">Reference proteome</keyword>
<evidence type="ECO:0000313" key="3">
    <source>
        <dbReference type="EMBL" id="MCR2043306.1"/>
    </source>
</evidence>
<dbReference type="Proteomes" id="UP001142078">
    <property type="component" value="Unassembled WGS sequence"/>
</dbReference>
<accession>A0A9X2S6Q3</accession>
<dbReference type="InterPro" id="IPR002852">
    <property type="entry name" value="UPF0251"/>
</dbReference>
<comment type="similarity">
    <text evidence="1 2">Belongs to the UPF0251 family.</text>
</comment>
<dbReference type="Pfam" id="PF02001">
    <property type="entry name" value="DUF134"/>
    <property type="match status" value="1"/>
</dbReference>
<dbReference type="AlphaFoldDB" id="A0A9X2S6Q3"/>
<dbReference type="SUPFAM" id="SSF88659">
    <property type="entry name" value="Sigma3 and sigma4 domains of RNA polymerase sigma factors"/>
    <property type="match status" value="1"/>
</dbReference>
<dbReference type="HAMAP" id="MF_00674">
    <property type="entry name" value="UPF0251"/>
    <property type="match status" value="1"/>
</dbReference>
<reference evidence="3" key="1">
    <citation type="submission" date="2022-07" db="EMBL/GenBank/DDBJ databases">
        <title>Enhanced cultured diversity of the mouse gut microbiota enables custom-made synthetic communities.</title>
        <authorList>
            <person name="Afrizal A."/>
        </authorList>
    </citation>
    <scope>NUCLEOTIDE SEQUENCE</scope>
    <source>
        <strain evidence="3">DSM 29482</strain>
    </source>
</reference>
<comment type="caution">
    <text evidence="3">The sequence shown here is derived from an EMBL/GenBank/DDBJ whole genome shotgun (WGS) entry which is preliminary data.</text>
</comment>
<dbReference type="PANTHER" id="PTHR37478:SF2">
    <property type="entry name" value="UPF0251 PROTEIN TK0562"/>
    <property type="match status" value="1"/>
</dbReference>
<dbReference type="InterPro" id="IPR013324">
    <property type="entry name" value="RNA_pol_sigma_r3/r4-like"/>
</dbReference>
<evidence type="ECO:0000256" key="1">
    <source>
        <dbReference type="ARBA" id="ARBA00009350"/>
    </source>
</evidence>
<organism evidence="3 4">
    <name type="scientific">Anaerosalibacter massiliensis</name>
    <dbReference type="NCBI Taxonomy" id="1347392"/>
    <lineage>
        <taxon>Bacteria</taxon>
        <taxon>Bacillati</taxon>
        <taxon>Bacillota</taxon>
        <taxon>Tissierellia</taxon>
        <taxon>Tissierellales</taxon>
        <taxon>Sporanaerobacteraceae</taxon>
        <taxon>Anaerosalibacter</taxon>
    </lineage>
</organism>
<proteinExistence type="inferred from homology"/>
<name>A0A9X2S6Q3_9FIRM</name>
<dbReference type="EMBL" id="JANJZL010000002">
    <property type="protein sequence ID" value="MCR2043306.1"/>
    <property type="molecule type" value="Genomic_DNA"/>
</dbReference>
<evidence type="ECO:0000313" key="4">
    <source>
        <dbReference type="Proteomes" id="UP001142078"/>
    </source>
</evidence>